<dbReference type="PANTHER" id="PTHR35342">
    <property type="entry name" value="TRICARBOXYLIC TRANSPORT PROTEIN"/>
    <property type="match status" value="1"/>
</dbReference>
<name>A0A1I1L800_NATHA</name>
<reference evidence="4" key="1">
    <citation type="submission" date="2016-10" db="EMBL/GenBank/DDBJ databases">
        <authorList>
            <person name="Varghese N."/>
            <person name="Submissions S."/>
        </authorList>
    </citation>
    <scope>NUCLEOTIDE SEQUENCE [LARGE SCALE GENOMIC DNA]</scope>
    <source>
        <strain evidence="4">DSM 13078</strain>
    </source>
</reference>
<feature type="transmembrane region" description="Helical" evidence="1">
    <location>
        <begin position="314"/>
        <end position="335"/>
    </location>
</feature>
<feature type="transmembrane region" description="Helical" evidence="1">
    <location>
        <begin position="168"/>
        <end position="186"/>
    </location>
</feature>
<dbReference type="RefSeq" id="WP_089789779.1">
    <property type="nucleotide sequence ID" value="NZ_FOKW01000015.1"/>
</dbReference>
<evidence type="ECO:0000259" key="2">
    <source>
        <dbReference type="Pfam" id="PF01970"/>
    </source>
</evidence>
<dbReference type="Pfam" id="PF01970">
    <property type="entry name" value="TctA"/>
    <property type="match status" value="1"/>
</dbReference>
<feature type="transmembrane region" description="Helical" evidence="1">
    <location>
        <begin position="72"/>
        <end position="94"/>
    </location>
</feature>
<dbReference type="OrthoDB" id="199846at2157"/>
<feature type="transmembrane region" description="Helical" evidence="1">
    <location>
        <begin position="12"/>
        <end position="35"/>
    </location>
</feature>
<keyword evidence="1" id="KW-0472">Membrane</keyword>
<accession>A0A1I1L800</accession>
<feature type="transmembrane region" description="Helical" evidence="1">
    <location>
        <begin position="433"/>
        <end position="450"/>
    </location>
</feature>
<feature type="transmembrane region" description="Helical" evidence="1">
    <location>
        <begin position="387"/>
        <end position="403"/>
    </location>
</feature>
<feature type="transmembrane region" description="Helical" evidence="1">
    <location>
        <begin position="106"/>
        <end position="130"/>
    </location>
</feature>
<feature type="transmembrane region" description="Helical" evidence="1">
    <location>
        <begin position="42"/>
        <end position="66"/>
    </location>
</feature>
<feature type="domain" description="DUF112" evidence="2">
    <location>
        <begin position="20"/>
        <end position="437"/>
    </location>
</feature>
<feature type="transmembrane region" description="Helical" evidence="1">
    <location>
        <begin position="136"/>
        <end position="161"/>
    </location>
</feature>
<keyword evidence="1" id="KW-1133">Transmembrane helix</keyword>
<dbReference type="InterPro" id="IPR002823">
    <property type="entry name" value="DUF112_TM"/>
</dbReference>
<evidence type="ECO:0000313" key="4">
    <source>
        <dbReference type="Proteomes" id="UP000199161"/>
    </source>
</evidence>
<dbReference type="Proteomes" id="UP000199161">
    <property type="component" value="Unassembled WGS sequence"/>
</dbReference>
<dbReference type="AlphaFoldDB" id="A0A1I1L800"/>
<feature type="transmembrane region" description="Helical" evidence="1">
    <location>
        <begin position="355"/>
        <end position="375"/>
    </location>
</feature>
<gene>
    <name evidence="3" type="ORF">SAMN05444422_1157</name>
</gene>
<evidence type="ECO:0000256" key="1">
    <source>
        <dbReference type="SAM" id="Phobius"/>
    </source>
</evidence>
<keyword evidence="4" id="KW-1185">Reference proteome</keyword>
<dbReference type="EMBL" id="FOKW01000015">
    <property type="protein sequence ID" value="SFC69126.1"/>
    <property type="molecule type" value="Genomic_DNA"/>
</dbReference>
<keyword evidence="1" id="KW-0812">Transmembrane</keyword>
<evidence type="ECO:0000313" key="3">
    <source>
        <dbReference type="EMBL" id="SFC69126.1"/>
    </source>
</evidence>
<organism evidence="3 4">
    <name type="scientific">Natronobacterium haloterrestre</name>
    <name type="common">Halobiforma haloterrestris</name>
    <dbReference type="NCBI Taxonomy" id="148448"/>
    <lineage>
        <taxon>Archaea</taxon>
        <taxon>Methanobacteriati</taxon>
        <taxon>Methanobacteriota</taxon>
        <taxon>Stenosarchaea group</taxon>
        <taxon>Halobacteria</taxon>
        <taxon>Halobacteriales</taxon>
        <taxon>Natrialbaceae</taxon>
        <taxon>Natronobacterium</taxon>
    </lineage>
</organism>
<protein>
    <submittedName>
        <fullName evidence="3">Putative tricarboxylic transport membrane protein</fullName>
    </submittedName>
</protein>
<sequence>MVSDAFLEGIQIALSWPTIGWMVVGVLLGIVIGAIPGIGPNLGMAVALPLTLPLGGPNAIILLVGIYSGSMYGGSIAAILMNVPGTAAAAATTFDGYPLSRQGQASFALSASALSSAVAGFLTVAALIVISPGIVALVLLLGSPEYFLVAVLGLSMITIVARGSMVKGFVAGAFGLLVTTIGIAPMSSELRFTGGSLVLYDGLSFVAAILGLFAIAEMLKLAGEEGSIARDEINTSGSVLAGASKALSKPIPLVKSAFIGMFIGSLPGSGASVSNFVAYGEAMRSTASDRFGNGEITGVIAAEASNNGTVGGSLIPALSFGIPGSGATAVLLGGLLMHGLQPGPDLFSSDLHLTYSIFVALFLGNVIILVLGLGLITRAEYLTRINTEYLIPMIVVLAVAGSFTLRNNWVDVATVLVLGAIGYYMFKHDYSVIAFILGMVLGPIAEENFLRSLQLSDGSWTIFVASWPSRLLVGLIIIVLLGPVVQNWRRRRHAGDDS</sequence>
<feature type="transmembrane region" description="Helical" evidence="1">
    <location>
        <begin position="409"/>
        <end position="426"/>
    </location>
</feature>
<proteinExistence type="predicted"/>
<dbReference type="PANTHER" id="PTHR35342:SF5">
    <property type="entry name" value="TRICARBOXYLIC TRANSPORT PROTEIN"/>
    <property type="match status" value="1"/>
</dbReference>
<feature type="transmembrane region" description="Helical" evidence="1">
    <location>
        <begin position="462"/>
        <end position="485"/>
    </location>
</feature>
<feature type="transmembrane region" description="Helical" evidence="1">
    <location>
        <begin position="198"/>
        <end position="216"/>
    </location>
</feature>